<sequence length="221" mass="24603">MFSIPEPIILYINPLLVLLFLFVLYRGYKKGFLLQVLDLISWGVSAIVAWLFSPVFARIISLVSVEATQIEALDTSLNASLNQLAWFGILLILIRIILLVVTPLASLISKMPLIKQVNSVAGGIFSVVVYCVYVLLLIVFLSLPIVSNGQVVVDKTVLGPIRNITSPLISTVNDELNKNSALQSILTNRSLTQQQEDQMVLWLQSQGFTDSAIREFLNHYE</sequence>
<dbReference type="STRING" id="1514105.AOC36_07680"/>
<name>A0A0X8H0K3_9FIRM</name>
<dbReference type="PANTHER" id="PTHR37306">
    <property type="entry name" value="COLICIN V PRODUCTION PROTEIN"/>
    <property type="match status" value="1"/>
</dbReference>
<proteinExistence type="predicted"/>
<dbReference type="OrthoDB" id="1644350at2"/>
<evidence type="ECO:0000256" key="5">
    <source>
        <dbReference type="SAM" id="Phobius"/>
    </source>
</evidence>
<dbReference type="Pfam" id="PF02674">
    <property type="entry name" value="Colicin_V"/>
    <property type="match status" value="1"/>
</dbReference>
<evidence type="ECO:0000256" key="3">
    <source>
        <dbReference type="ARBA" id="ARBA00022989"/>
    </source>
</evidence>
<dbReference type="KEGG" id="erl:AOC36_07680"/>
<evidence type="ECO:0000256" key="4">
    <source>
        <dbReference type="ARBA" id="ARBA00023136"/>
    </source>
</evidence>
<dbReference type="EMBL" id="CP013213">
    <property type="protein sequence ID" value="AMC93867.1"/>
    <property type="molecule type" value="Genomic_DNA"/>
</dbReference>
<feature type="transmembrane region" description="Helical" evidence="5">
    <location>
        <begin position="32"/>
        <end position="52"/>
    </location>
</feature>
<dbReference type="PANTHER" id="PTHR37306:SF1">
    <property type="entry name" value="COLICIN V PRODUCTION PROTEIN"/>
    <property type="match status" value="1"/>
</dbReference>
<accession>A0A0X8H0K3</accession>
<comment type="subcellular location">
    <subcellularLocation>
        <location evidence="1">Membrane</location>
        <topology evidence="1">Multi-pass membrane protein</topology>
    </subcellularLocation>
</comment>
<keyword evidence="4 5" id="KW-0472">Membrane</keyword>
<dbReference type="RefSeq" id="WP_067633062.1">
    <property type="nucleotide sequence ID" value="NZ_CP013213.1"/>
</dbReference>
<evidence type="ECO:0000256" key="2">
    <source>
        <dbReference type="ARBA" id="ARBA00022692"/>
    </source>
</evidence>
<evidence type="ECO:0000313" key="7">
    <source>
        <dbReference type="Proteomes" id="UP000063781"/>
    </source>
</evidence>
<dbReference type="GO" id="GO:0016020">
    <property type="term" value="C:membrane"/>
    <property type="evidence" value="ECO:0007669"/>
    <property type="project" value="UniProtKB-SubCell"/>
</dbReference>
<dbReference type="AlphaFoldDB" id="A0A0X8H0K3"/>
<reference evidence="6 7" key="1">
    <citation type="submission" date="2015-10" db="EMBL/GenBank/DDBJ databases">
        <title>Erysipelothrix larvae sp. LV19 isolated from the larval gut of the rhinoceros beetle, Trypoxylus dichotomus.</title>
        <authorList>
            <person name="Lim S."/>
            <person name="Kim B.-C."/>
        </authorList>
    </citation>
    <scope>NUCLEOTIDE SEQUENCE [LARGE SCALE GENOMIC DNA]</scope>
    <source>
        <strain evidence="6 7">LV19</strain>
    </source>
</reference>
<keyword evidence="2 5" id="KW-0812">Transmembrane</keyword>
<feature type="transmembrane region" description="Helical" evidence="5">
    <location>
        <begin position="6"/>
        <end position="25"/>
    </location>
</feature>
<keyword evidence="7" id="KW-1185">Reference proteome</keyword>
<protein>
    <recommendedName>
        <fullName evidence="8">CvpA family protein</fullName>
    </recommendedName>
</protein>
<dbReference type="Proteomes" id="UP000063781">
    <property type="component" value="Chromosome"/>
</dbReference>
<dbReference type="GO" id="GO:0009403">
    <property type="term" value="P:toxin biosynthetic process"/>
    <property type="evidence" value="ECO:0007669"/>
    <property type="project" value="InterPro"/>
</dbReference>
<dbReference type="InterPro" id="IPR003825">
    <property type="entry name" value="Colicin-V_CvpA"/>
</dbReference>
<keyword evidence="3 5" id="KW-1133">Transmembrane helix</keyword>
<feature type="transmembrane region" description="Helical" evidence="5">
    <location>
        <begin position="84"/>
        <end position="108"/>
    </location>
</feature>
<gene>
    <name evidence="6" type="ORF">AOC36_07680</name>
</gene>
<evidence type="ECO:0008006" key="8">
    <source>
        <dbReference type="Google" id="ProtNLM"/>
    </source>
</evidence>
<evidence type="ECO:0000256" key="1">
    <source>
        <dbReference type="ARBA" id="ARBA00004141"/>
    </source>
</evidence>
<evidence type="ECO:0000313" key="6">
    <source>
        <dbReference type="EMBL" id="AMC93867.1"/>
    </source>
</evidence>
<organism evidence="6 7">
    <name type="scientific">Erysipelothrix larvae</name>
    <dbReference type="NCBI Taxonomy" id="1514105"/>
    <lineage>
        <taxon>Bacteria</taxon>
        <taxon>Bacillati</taxon>
        <taxon>Bacillota</taxon>
        <taxon>Erysipelotrichia</taxon>
        <taxon>Erysipelotrichales</taxon>
        <taxon>Erysipelotrichaceae</taxon>
        <taxon>Erysipelothrix</taxon>
    </lineage>
</organism>
<feature type="transmembrane region" description="Helical" evidence="5">
    <location>
        <begin position="120"/>
        <end position="143"/>
    </location>
</feature>